<gene>
    <name evidence="6" type="ORF">EO081_13965</name>
</gene>
<dbReference type="InterPro" id="IPR001792">
    <property type="entry name" value="Acylphosphatase-like_dom"/>
</dbReference>
<reference evidence="6 7" key="1">
    <citation type="submission" date="2019-01" db="EMBL/GenBank/DDBJ databases">
        <title>Sphingomonas mucosissima sp. nov. and Sphingomonas desiccabilis sp. nov., from biological soil crusts in the Colorado Plateau, USA.</title>
        <authorList>
            <person name="Zhu D."/>
        </authorList>
    </citation>
    <scope>NUCLEOTIDE SEQUENCE [LARGE SCALE GENOMIC DNA]</scope>
    <source>
        <strain evidence="6 7">CP1D</strain>
    </source>
</reference>
<evidence type="ECO:0000256" key="4">
    <source>
        <dbReference type="PROSITE-ProRule" id="PRU00520"/>
    </source>
</evidence>
<dbReference type="PANTHER" id="PTHR47268:SF4">
    <property type="entry name" value="ACYLPHOSPHATASE"/>
    <property type="match status" value="1"/>
</dbReference>
<dbReference type="PROSITE" id="PS00151">
    <property type="entry name" value="ACYLPHOSPHATASE_2"/>
    <property type="match status" value="1"/>
</dbReference>
<feature type="active site" evidence="4">
    <location>
        <position position="18"/>
    </location>
</feature>
<evidence type="ECO:0000256" key="2">
    <source>
        <dbReference type="ARBA" id="ARBA00012150"/>
    </source>
</evidence>
<feature type="active site" evidence="4">
    <location>
        <position position="36"/>
    </location>
</feature>
<dbReference type="PRINTS" id="PR00112">
    <property type="entry name" value="ACYLPHPHTASE"/>
</dbReference>
<dbReference type="SUPFAM" id="SSF54975">
    <property type="entry name" value="Acylphosphatase/BLUF domain-like"/>
    <property type="match status" value="1"/>
</dbReference>
<dbReference type="EC" id="3.6.1.7" evidence="2 4"/>
<name>A0A4Q2IQG5_9SPHN</name>
<comment type="similarity">
    <text evidence="1 5">Belongs to the acylphosphatase family.</text>
</comment>
<keyword evidence="4" id="KW-0378">Hydrolase</keyword>
<evidence type="ECO:0000256" key="3">
    <source>
        <dbReference type="ARBA" id="ARBA00047645"/>
    </source>
</evidence>
<evidence type="ECO:0000313" key="6">
    <source>
        <dbReference type="EMBL" id="RXZ30305.1"/>
    </source>
</evidence>
<dbReference type="PANTHER" id="PTHR47268">
    <property type="entry name" value="ACYLPHOSPHATASE"/>
    <property type="match status" value="1"/>
</dbReference>
<evidence type="ECO:0000313" key="7">
    <source>
        <dbReference type="Proteomes" id="UP000292347"/>
    </source>
</evidence>
<proteinExistence type="inferred from homology"/>
<evidence type="ECO:0000256" key="5">
    <source>
        <dbReference type="RuleBase" id="RU004168"/>
    </source>
</evidence>
<dbReference type="InterPro" id="IPR017968">
    <property type="entry name" value="Acylphosphatase_CS"/>
</dbReference>
<organism evidence="6 7">
    <name type="scientific">Sphingomonas desiccabilis</name>
    <dbReference type="NCBI Taxonomy" id="429134"/>
    <lineage>
        <taxon>Bacteria</taxon>
        <taxon>Pseudomonadati</taxon>
        <taxon>Pseudomonadota</taxon>
        <taxon>Alphaproteobacteria</taxon>
        <taxon>Sphingomonadales</taxon>
        <taxon>Sphingomonadaceae</taxon>
        <taxon>Sphingomonas</taxon>
    </lineage>
</organism>
<dbReference type="AlphaFoldDB" id="A0A4Q2IQG5"/>
<dbReference type="InterPro" id="IPR020456">
    <property type="entry name" value="Acylphosphatase"/>
</dbReference>
<keyword evidence="7" id="KW-1185">Reference proteome</keyword>
<sequence>MIYRHLWITGRVQGVSYRAWMIEQAESLGITGWVRNRADGSVEAVVSGPAEQVDALVARTHRGPPAARVTAVIVTDTPAAVHTGFAKHPTV</sequence>
<dbReference type="Gene3D" id="3.30.70.100">
    <property type="match status" value="1"/>
</dbReference>
<dbReference type="RefSeq" id="WP_129342686.1">
    <property type="nucleotide sequence ID" value="NZ_JACIDD010000003.1"/>
</dbReference>
<dbReference type="GO" id="GO:0003998">
    <property type="term" value="F:acylphosphatase activity"/>
    <property type="evidence" value="ECO:0007669"/>
    <property type="project" value="UniProtKB-EC"/>
</dbReference>
<dbReference type="OrthoDB" id="5295388at2"/>
<comment type="catalytic activity">
    <reaction evidence="3 4">
        <text>an acyl phosphate + H2O = a carboxylate + phosphate + H(+)</text>
        <dbReference type="Rhea" id="RHEA:14965"/>
        <dbReference type="ChEBI" id="CHEBI:15377"/>
        <dbReference type="ChEBI" id="CHEBI:15378"/>
        <dbReference type="ChEBI" id="CHEBI:29067"/>
        <dbReference type="ChEBI" id="CHEBI:43474"/>
        <dbReference type="ChEBI" id="CHEBI:59918"/>
        <dbReference type="EC" id="3.6.1.7"/>
    </reaction>
</comment>
<comment type="caution">
    <text evidence="6">The sequence shown here is derived from an EMBL/GenBank/DDBJ whole genome shotgun (WGS) entry which is preliminary data.</text>
</comment>
<dbReference type="Proteomes" id="UP000292347">
    <property type="component" value="Unassembled WGS sequence"/>
</dbReference>
<dbReference type="EMBL" id="SDPT01000003">
    <property type="protein sequence ID" value="RXZ30305.1"/>
    <property type="molecule type" value="Genomic_DNA"/>
</dbReference>
<evidence type="ECO:0000256" key="1">
    <source>
        <dbReference type="ARBA" id="ARBA00005614"/>
    </source>
</evidence>
<dbReference type="Pfam" id="PF00708">
    <property type="entry name" value="Acylphosphatase"/>
    <property type="match status" value="1"/>
</dbReference>
<dbReference type="PROSITE" id="PS51160">
    <property type="entry name" value="ACYLPHOSPHATASE_3"/>
    <property type="match status" value="1"/>
</dbReference>
<protein>
    <recommendedName>
        <fullName evidence="2 4">acylphosphatase</fullName>
        <ecNumber evidence="2 4">3.6.1.7</ecNumber>
    </recommendedName>
</protein>
<accession>A0A4Q2IQG5</accession>
<dbReference type="InterPro" id="IPR036046">
    <property type="entry name" value="Acylphosphatase-like_dom_sf"/>
</dbReference>